<name>A0A5N6NZR1_9ASTR</name>
<evidence type="ECO:0000313" key="3">
    <source>
        <dbReference type="EMBL" id="KAD5508765.1"/>
    </source>
</evidence>
<protein>
    <recommendedName>
        <fullName evidence="2">EF-hand domain-containing protein</fullName>
    </recommendedName>
</protein>
<feature type="domain" description="EF-hand" evidence="2">
    <location>
        <begin position="58"/>
        <end position="87"/>
    </location>
</feature>
<evidence type="ECO:0000256" key="1">
    <source>
        <dbReference type="ARBA" id="ARBA00022837"/>
    </source>
</evidence>
<proteinExistence type="predicted"/>
<dbReference type="Pfam" id="PF13499">
    <property type="entry name" value="EF-hand_7"/>
    <property type="match status" value="1"/>
</dbReference>
<dbReference type="Proteomes" id="UP000326396">
    <property type="component" value="Linkage Group LG16"/>
</dbReference>
<dbReference type="EMBL" id="SZYD01000008">
    <property type="protein sequence ID" value="KAD5508765.1"/>
    <property type="molecule type" value="Genomic_DNA"/>
</dbReference>
<dbReference type="CDD" id="cd00051">
    <property type="entry name" value="EFh"/>
    <property type="match status" value="1"/>
</dbReference>
<keyword evidence="1" id="KW-0106">Calcium</keyword>
<accession>A0A5N6NZR1</accession>
<dbReference type="SUPFAM" id="SSF57850">
    <property type="entry name" value="RING/U-box"/>
    <property type="match status" value="1"/>
</dbReference>
<dbReference type="InterPro" id="IPR011992">
    <property type="entry name" value="EF-hand-dom_pair"/>
</dbReference>
<dbReference type="GO" id="GO:0005509">
    <property type="term" value="F:calcium ion binding"/>
    <property type="evidence" value="ECO:0007669"/>
    <property type="project" value="InterPro"/>
</dbReference>
<dbReference type="OrthoDB" id="8785703at2759"/>
<dbReference type="InterPro" id="IPR002048">
    <property type="entry name" value="EF_hand_dom"/>
</dbReference>
<dbReference type="PROSITE" id="PS00018">
    <property type="entry name" value="EF_HAND_1"/>
    <property type="match status" value="2"/>
</dbReference>
<dbReference type="SUPFAM" id="SSF47473">
    <property type="entry name" value="EF-hand"/>
    <property type="match status" value="1"/>
</dbReference>
<evidence type="ECO:0000313" key="4">
    <source>
        <dbReference type="Proteomes" id="UP000326396"/>
    </source>
</evidence>
<keyword evidence="4" id="KW-1185">Reference proteome</keyword>
<dbReference type="InterPro" id="IPR018247">
    <property type="entry name" value="EF_Hand_1_Ca_BS"/>
</dbReference>
<evidence type="ECO:0000259" key="2">
    <source>
        <dbReference type="PROSITE" id="PS50222"/>
    </source>
</evidence>
<feature type="domain" description="EF-hand" evidence="2">
    <location>
        <begin position="18"/>
        <end position="53"/>
    </location>
</feature>
<organism evidence="3 4">
    <name type="scientific">Mikania micrantha</name>
    <name type="common">bitter vine</name>
    <dbReference type="NCBI Taxonomy" id="192012"/>
    <lineage>
        <taxon>Eukaryota</taxon>
        <taxon>Viridiplantae</taxon>
        <taxon>Streptophyta</taxon>
        <taxon>Embryophyta</taxon>
        <taxon>Tracheophyta</taxon>
        <taxon>Spermatophyta</taxon>
        <taxon>Magnoliopsida</taxon>
        <taxon>eudicotyledons</taxon>
        <taxon>Gunneridae</taxon>
        <taxon>Pentapetalae</taxon>
        <taxon>asterids</taxon>
        <taxon>campanulids</taxon>
        <taxon>Asterales</taxon>
        <taxon>Asteraceae</taxon>
        <taxon>Asteroideae</taxon>
        <taxon>Heliantheae alliance</taxon>
        <taxon>Eupatorieae</taxon>
        <taxon>Mikania</taxon>
    </lineage>
</organism>
<dbReference type="PROSITE" id="PS50222">
    <property type="entry name" value="EF_HAND_2"/>
    <property type="match status" value="2"/>
</dbReference>
<dbReference type="SMART" id="SM00054">
    <property type="entry name" value="EFh"/>
    <property type="match status" value="2"/>
</dbReference>
<gene>
    <name evidence="3" type="ORF">E3N88_16468</name>
</gene>
<dbReference type="Gene3D" id="1.10.238.10">
    <property type="entry name" value="EF-hand"/>
    <property type="match status" value="1"/>
</dbReference>
<comment type="caution">
    <text evidence="3">The sequence shown here is derived from an EMBL/GenBank/DDBJ whole genome shotgun (WGS) entry which is preliminary data.</text>
</comment>
<reference evidence="3 4" key="1">
    <citation type="submission" date="2019-05" db="EMBL/GenBank/DDBJ databases">
        <title>Mikania micrantha, genome provides insights into the molecular mechanism of rapid growth.</title>
        <authorList>
            <person name="Liu B."/>
        </authorList>
    </citation>
    <scope>NUCLEOTIDE SEQUENCE [LARGE SCALE GENOMIC DNA]</scope>
    <source>
        <strain evidence="3">NLD-2019</strain>
        <tissue evidence="3">Leaf</tissue>
    </source>
</reference>
<sequence length="249" mass="28973">MEELRFIARASYRASSSHVQRLARGFFASMDHDGDGKIDQREFLAFMKEAGHSKMCNRFFFNQLDVNKDGTLDFSEVMMVYYIIQSGRPFCDCCDHFITSTYFTCVTCLEHPNARPYYLCLRCYDGRRFNHHHGTSTRFVDSYSLLEYLTKLKLCELRSRPNASSAVQQNSNSGYNRRPSVQYPHTVYNYTSIQNYYFRSHNSSPHHVQHLQTINVMINPQHRHWKMALDLLNAGVYAGAMSSSFCSIL</sequence>
<dbReference type="AlphaFoldDB" id="A0A5N6NZR1"/>